<dbReference type="EMBL" id="JADKGY010000020">
    <property type="protein sequence ID" value="MBK9983489.1"/>
    <property type="molecule type" value="Genomic_DNA"/>
</dbReference>
<proteinExistence type="predicted"/>
<keyword evidence="3" id="KW-0547">Nucleotide-binding</keyword>
<evidence type="ECO:0000259" key="1">
    <source>
        <dbReference type="Pfam" id="PF13173"/>
    </source>
</evidence>
<keyword evidence="3" id="KW-0067">ATP-binding</keyword>
<dbReference type="InterPro" id="IPR041682">
    <property type="entry name" value="AAA_14"/>
</dbReference>
<organism evidence="3 4">
    <name type="scientific">Candidatus Opimibacter skivensis</name>
    <dbReference type="NCBI Taxonomy" id="2982028"/>
    <lineage>
        <taxon>Bacteria</taxon>
        <taxon>Pseudomonadati</taxon>
        <taxon>Bacteroidota</taxon>
        <taxon>Saprospiria</taxon>
        <taxon>Saprospirales</taxon>
        <taxon>Saprospiraceae</taxon>
        <taxon>Candidatus Opimibacter</taxon>
    </lineage>
</organism>
<name>A0A9D7SWK0_9BACT</name>
<reference evidence="3 4" key="1">
    <citation type="submission" date="2020-10" db="EMBL/GenBank/DDBJ databases">
        <title>Connecting structure to function with the recovery of over 1000 high-quality activated sludge metagenome-assembled genomes encoding full-length rRNA genes using long-read sequencing.</title>
        <authorList>
            <person name="Singleton C.M."/>
            <person name="Petriglieri F."/>
            <person name="Kristensen J.M."/>
            <person name="Kirkegaard R.H."/>
            <person name="Michaelsen T.Y."/>
            <person name="Andersen M.H."/>
            <person name="Karst S.M."/>
            <person name="Dueholm M.S."/>
            <person name="Nielsen P.H."/>
            <person name="Albertsen M."/>
        </authorList>
    </citation>
    <scope>NUCLEOTIDE SEQUENCE [LARGE SCALE GENOMIC DNA]</scope>
    <source>
        <strain evidence="3">Ribe_18-Q3-R11-54_MAXAC.273</strain>
    </source>
</reference>
<comment type="caution">
    <text evidence="3">The sequence shown here is derived from an EMBL/GenBank/DDBJ whole genome shotgun (WGS) entry which is preliminary data.</text>
</comment>
<evidence type="ECO:0000259" key="2">
    <source>
        <dbReference type="Pfam" id="PF13635"/>
    </source>
</evidence>
<protein>
    <submittedName>
        <fullName evidence="3">ATP-binding protein</fullName>
    </submittedName>
</protein>
<feature type="domain" description="AAA" evidence="1">
    <location>
        <begin position="18"/>
        <end position="151"/>
    </location>
</feature>
<sequence>MKRDIDARLLQWKESVDHKPLIVRGARQVGKSWSISEFGRSFTGRTHLVNLEKRPDWHGIFELNLDAKRILAELEIVLNNPIRPGEDLLFIDEIQACPKAISALRYFFEQVPGLHVICAGSLLEFALRDLPFPVGRVQLMDMYPMHFAEFLEATGQSMLANVILSRPEKISETIHKSILESLKIYFDIGGMPACVAYYAETRSILRVREIQDDLLATMRQDFLKYTPYVNTNCLNDILSAVAGSTGQQISYTRLSQHYTSPTNKKAFDLLITARVIYKVACISPLSLPLREGASLKKFKALFLDIGLLSRLQGVDMGYRTDYHSLFRGAIAEQFVGQELVASRKGIVYYWAREAKSSQAEIDFLIDREGVLIPIEVKSGASGRLKSLHLLLNEHAEIPHGYILSEGAYGQIPDQRLTYMPIYFAGYLGRGDG</sequence>
<evidence type="ECO:0000313" key="3">
    <source>
        <dbReference type="EMBL" id="MBK9983489.1"/>
    </source>
</evidence>
<dbReference type="AlphaFoldDB" id="A0A9D7SWK0"/>
<dbReference type="SUPFAM" id="SSF52540">
    <property type="entry name" value="P-loop containing nucleoside triphosphate hydrolases"/>
    <property type="match status" value="1"/>
</dbReference>
<dbReference type="InterPro" id="IPR025420">
    <property type="entry name" value="DUF4143"/>
</dbReference>
<dbReference type="Proteomes" id="UP000808337">
    <property type="component" value="Unassembled WGS sequence"/>
</dbReference>
<dbReference type="PANTHER" id="PTHR33295:SF7">
    <property type="entry name" value="ATPASE"/>
    <property type="match status" value="1"/>
</dbReference>
<dbReference type="Pfam" id="PF13635">
    <property type="entry name" value="DUF4143"/>
    <property type="match status" value="1"/>
</dbReference>
<dbReference type="PANTHER" id="PTHR33295">
    <property type="entry name" value="ATPASE"/>
    <property type="match status" value="1"/>
</dbReference>
<gene>
    <name evidence="3" type="ORF">IPP15_14070</name>
</gene>
<accession>A0A9D7SWK0</accession>
<dbReference type="Pfam" id="PF13173">
    <property type="entry name" value="AAA_14"/>
    <property type="match status" value="1"/>
</dbReference>
<dbReference type="GO" id="GO:0005524">
    <property type="term" value="F:ATP binding"/>
    <property type="evidence" value="ECO:0007669"/>
    <property type="project" value="UniProtKB-KW"/>
</dbReference>
<feature type="domain" description="DUF4143" evidence="2">
    <location>
        <begin position="220"/>
        <end position="379"/>
    </location>
</feature>
<dbReference type="InterPro" id="IPR027417">
    <property type="entry name" value="P-loop_NTPase"/>
</dbReference>
<evidence type="ECO:0000313" key="4">
    <source>
        <dbReference type="Proteomes" id="UP000808337"/>
    </source>
</evidence>